<keyword evidence="2 7" id="KW-0645">Protease</keyword>
<dbReference type="InterPro" id="IPR024079">
    <property type="entry name" value="MetalloPept_cat_dom_sf"/>
</dbReference>
<evidence type="ECO:0000313" key="9">
    <source>
        <dbReference type="EMBL" id="MDP9801609.1"/>
    </source>
</evidence>
<dbReference type="PANTHER" id="PTHR43660">
    <property type="entry name" value="DIPEPTIDYL CARBOXYPEPTIDASE"/>
    <property type="match status" value="1"/>
</dbReference>
<dbReference type="SUPFAM" id="SSF55486">
    <property type="entry name" value="Metalloproteases ('zincins'), catalytic domain"/>
    <property type="match status" value="1"/>
</dbReference>
<dbReference type="RefSeq" id="WP_278059790.1">
    <property type="nucleotide sequence ID" value="NZ_CP121247.1"/>
</dbReference>
<dbReference type="Gene3D" id="1.10.1370.10">
    <property type="entry name" value="Neurolysin, domain 3"/>
    <property type="match status" value="1"/>
</dbReference>
<keyword evidence="5 7" id="KW-0862">Zinc</keyword>
<organism evidence="9 10">
    <name type="scientific">Arcanobacterium wilhelmae</name>
    <dbReference type="NCBI Taxonomy" id="1803177"/>
    <lineage>
        <taxon>Bacteria</taxon>
        <taxon>Bacillati</taxon>
        <taxon>Actinomycetota</taxon>
        <taxon>Actinomycetes</taxon>
        <taxon>Actinomycetales</taxon>
        <taxon>Actinomycetaceae</taxon>
        <taxon>Arcanobacterium</taxon>
    </lineage>
</organism>
<dbReference type="GO" id="GO:0004180">
    <property type="term" value="F:carboxypeptidase activity"/>
    <property type="evidence" value="ECO:0007669"/>
    <property type="project" value="UniProtKB-KW"/>
</dbReference>
<dbReference type="InterPro" id="IPR034005">
    <property type="entry name" value="M3A_DCP"/>
</dbReference>
<keyword evidence="6 7" id="KW-0482">Metalloprotease</keyword>
<evidence type="ECO:0000256" key="4">
    <source>
        <dbReference type="ARBA" id="ARBA00022801"/>
    </source>
</evidence>
<evidence type="ECO:0000256" key="6">
    <source>
        <dbReference type="ARBA" id="ARBA00023049"/>
    </source>
</evidence>
<dbReference type="Gene3D" id="3.40.390.10">
    <property type="entry name" value="Collagenase (Catalytic Domain)"/>
    <property type="match status" value="1"/>
</dbReference>
<keyword evidence="4 7" id="KW-0378">Hydrolase</keyword>
<protein>
    <submittedName>
        <fullName evidence="9">Peptidyl-dipeptidase Dcp</fullName>
        <ecNumber evidence="9">3.4.15.5</ecNumber>
    </submittedName>
</protein>
<keyword evidence="10" id="KW-1185">Reference proteome</keyword>
<dbReference type="PANTHER" id="PTHR43660:SF1">
    <property type="entry name" value="DIPEPTIDYL CARBOXYPEPTIDASE"/>
    <property type="match status" value="1"/>
</dbReference>
<dbReference type="Gene3D" id="1.10.1370.40">
    <property type="match status" value="1"/>
</dbReference>
<dbReference type="EMBL" id="JAUSQW010000001">
    <property type="protein sequence ID" value="MDP9801609.1"/>
    <property type="molecule type" value="Genomic_DNA"/>
</dbReference>
<keyword evidence="3 7" id="KW-0479">Metal-binding</keyword>
<evidence type="ECO:0000256" key="7">
    <source>
        <dbReference type="RuleBase" id="RU003435"/>
    </source>
</evidence>
<dbReference type="Proteomes" id="UP001235966">
    <property type="component" value="Unassembled WGS sequence"/>
</dbReference>
<evidence type="ECO:0000256" key="3">
    <source>
        <dbReference type="ARBA" id="ARBA00022723"/>
    </source>
</evidence>
<dbReference type="GO" id="GO:0008241">
    <property type="term" value="F:peptidyl-dipeptidase activity"/>
    <property type="evidence" value="ECO:0007669"/>
    <property type="project" value="UniProtKB-EC"/>
</dbReference>
<evidence type="ECO:0000256" key="2">
    <source>
        <dbReference type="ARBA" id="ARBA00022670"/>
    </source>
</evidence>
<dbReference type="InterPro" id="IPR045090">
    <property type="entry name" value="Pept_M3A_M3B"/>
</dbReference>
<gene>
    <name evidence="9" type="ORF">J2S49_001685</name>
</gene>
<evidence type="ECO:0000256" key="1">
    <source>
        <dbReference type="ARBA" id="ARBA00006040"/>
    </source>
</evidence>
<sequence>MNTLLTPSTLPYGVPDWTSYTPQDFLPAMEAAMVAEREAWEAIAANTEPPTVANTLEAIEDAGRETDRICSIIFTYFSSMGGETYAPIEAELGPKLTEHEAAFYLNKPLFERLNSLDVSGESEEVRTWMSDTLKAFRMHGIELEGAAADRLRAIDSELTSASIEFGHRVVQAMEDNALPVASAEELEGASPAQLAEWKQEDGTYLVPLANFTSQPPLAVLARHATRVKLHEASLSRGLGSHSASDTRELVKKIVGLRAERAALLGFPHHAEVVAQREMAGSSEKIMDLLDSVASKAMAAMRSQGEKLRAMAEADGETEFTAADWPFYAEKLRAELGLDDDAMRPYFLLENVVEKGVFFAASRLYGITFTPREDIAGYVPTMKTWEVKDEAGNGIGLFQADYYRRPGKKGGAWMHSVMVNSAHDGTKPVILNNTNFPQPKAGEPVLLTWDNVITLFHEFGHALHGLLSKVTYRGRSGTNVPRDFVEMPSQLNEMWAWDPQVLASYARHYETGDPLPQELIDTLISARTFGEDYATTELTAAMLLDQEWHRISAGQVPDDVEAFELEALAKHGIEFVPPRYRSAYFAHTFSGGYDAGYYSYLWADVLVAEVQHWWGEQGENRGFNRQAGQRYVEELLSRGSSRPVMDSFLALVGHEPTSAALLERRGLA</sequence>
<dbReference type="Pfam" id="PF01432">
    <property type="entry name" value="Peptidase_M3"/>
    <property type="match status" value="1"/>
</dbReference>
<feature type="domain" description="Peptidase M3A/M3B catalytic" evidence="8">
    <location>
        <begin position="223"/>
        <end position="665"/>
    </location>
</feature>
<dbReference type="InterPro" id="IPR001567">
    <property type="entry name" value="Pept_M3A_M3B_dom"/>
</dbReference>
<proteinExistence type="inferred from homology"/>
<accession>A0ABT9ND11</accession>
<dbReference type="InterPro" id="IPR024077">
    <property type="entry name" value="Neurolysin/TOP_dom2"/>
</dbReference>
<comment type="caution">
    <text evidence="9">The sequence shown here is derived from an EMBL/GenBank/DDBJ whole genome shotgun (WGS) entry which is preliminary data.</text>
</comment>
<evidence type="ECO:0000256" key="5">
    <source>
        <dbReference type="ARBA" id="ARBA00022833"/>
    </source>
</evidence>
<evidence type="ECO:0000313" key="10">
    <source>
        <dbReference type="Proteomes" id="UP001235966"/>
    </source>
</evidence>
<evidence type="ECO:0000259" key="8">
    <source>
        <dbReference type="Pfam" id="PF01432"/>
    </source>
</evidence>
<comment type="similarity">
    <text evidence="1 7">Belongs to the peptidase M3 family.</text>
</comment>
<name>A0ABT9ND11_9ACTO</name>
<dbReference type="EC" id="3.4.15.5" evidence="9"/>
<comment type="cofactor">
    <cofactor evidence="7">
        <name>Zn(2+)</name>
        <dbReference type="ChEBI" id="CHEBI:29105"/>
    </cofactor>
    <text evidence="7">Binds 1 zinc ion.</text>
</comment>
<reference evidence="9 10" key="1">
    <citation type="submission" date="2023-07" db="EMBL/GenBank/DDBJ databases">
        <title>Sequencing the genomes of 1000 actinobacteria strains.</title>
        <authorList>
            <person name="Klenk H.-P."/>
        </authorList>
    </citation>
    <scope>NUCLEOTIDE SEQUENCE [LARGE SCALE GENOMIC DNA]</scope>
    <source>
        <strain evidence="9 10">DSM 102162</strain>
    </source>
</reference>
<keyword evidence="9" id="KW-0121">Carboxypeptidase</keyword>
<dbReference type="CDD" id="cd06456">
    <property type="entry name" value="M3A_DCP"/>
    <property type="match status" value="1"/>
</dbReference>